<name>A0ABP1QSC6_9HEXA</name>
<comment type="caution">
    <text evidence="2">The sequence shown here is derived from an EMBL/GenBank/DDBJ whole genome shotgun (WGS) entry which is preliminary data.</text>
</comment>
<evidence type="ECO:0000313" key="3">
    <source>
        <dbReference type="Proteomes" id="UP001642540"/>
    </source>
</evidence>
<dbReference type="Proteomes" id="UP001642540">
    <property type="component" value="Unassembled WGS sequence"/>
</dbReference>
<keyword evidence="1" id="KW-0812">Transmembrane</keyword>
<sequence>MLSQRLLQLTEWRLYLMELTFFSPIGWDWKTHTMKPSKNFVYWNWLLQQFYLFWFMLVLIIKLFIQFLSNNENDIPDDAVTINDAAFNAFVAAVDIAYIASIAMILGLAINLIRARQDFIYLFNKMVEVDTTLTEKYQVELQGNPTVKAYSLRTEFILGGTYATTLIVVPTVFIIYFLQDAEPIHRFIAEVLEIDVELKLKHLHFLVALVVSLSICANTACLYVLCLIGGIQIVSFWLVNTTSRKDSPIEYIKEEGKVSNPNPVLVTRLGLLDGKVIMDIYKRLQFVGRLLDNLSASFLITFHHGGCMLVFVSTCYMCIEYVEEIILRDGLKPIVFAPFCVVVVEWVETIEACRINDISRESVKILRNRFLTSFASTKKRKSKELWKIAEAVPVLCLETARRIHFIDTTEAPFFNFLMRLLIY</sequence>
<gene>
    <name evidence="2" type="ORF">ODALV1_LOCUS13892</name>
</gene>
<feature type="transmembrane region" description="Helical" evidence="1">
    <location>
        <begin position="205"/>
        <end position="238"/>
    </location>
</feature>
<organism evidence="2 3">
    <name type="scientific">Orchesella dallaii</name>
    <dbReference type="NCBI Taxonomy" id="48710"/>
    <lineage>
        <taxon>Eukaryota</taxon>
        <taxon>Metazoa</taxon>
        <taxon>Ecdysozoa</taxon>
        <taxon>Arthropoda</taxon>
        <taxon>Hexapoda</taxon>
        <taxon>Collembola</taxon>
        <taxon>Entomobryomorpha</taxon>
        <taxon>Entomobryoidea</taxon>
        <taxon>Orchesellidae</taxon>
        <taxon>Orchesellinae</taxon>
        <taxon>Orchesella</taxon>
    </lineage>
</organism>
<dbReference type="EMBL" id="CAXLJM020000043">
    <property type="protein sequence ID" value="CAL8110005.1"/>
    <property type="molecule type" value="Genomic_DNA"/>
</dbReference>
<evidence type="ECO:0008006" key="4">
    <source>
        <dbReference type="Google" id="ProtNLM"/>
    </source>
</evidence>
<keyword evidence="3" id="KW-1185">Reference proteome</keyword>
<keyword evidence="1" id="KW-0472">Membrane</keyword>
<proteinExistence type="predicted"/>
<keyword evidence="1" id="KW-1133">Transmembrane helix</keyword>
<evidence type="ECO:0000313" key="2">
    <source>
        <dbReference type="EMBL" id="CAL8110005.1"/>
    </source>
</evidence>
<reference evidence="2 3" key="1">
    <citation type="submission" date="2024-08" db="EMBL/GenBank/DDBJ databases">
        <authorList>
            <person name="Cucini C."/>
            <person name="Frati F."/>
        </authorList>
    </citation>
    <scope>NUCLEOTIDE SEQUENCE [LARGE SCALE GENOMIC DNA]</scope>
</reference>
<accession>A0ABP1QSC6</accession>
<protein>
    <recommendedName>
        <fullName evidence="4">Odorant receptor</fullName>
    </recommendedName>
</protein>
<evidence type="ECO:0000256" key="1">
    <source>
        <dbReference type="SAM" id="Phobius"/>
    </source>
</evidence>
<feature type="transmembrane region" description="Helical" evidence="1">
    <location>
        <begin position="156"/>
        <end position="178"/>
    </location>
</feature>
<feature type="transmembrane region" description="Helical" evidence="1">
    <location>
        <begin position="89"/>
        <end position="113"/>
    </location>
</feature>
<feature type="transmembrane region" description="Helical" evidence="1">
    <location>
        <begin position="50"/>
        <end position="69"/>
    </location>
</feature>